<sequence>MDTDIEEFFNSLEPVYNESGELLHYLTMKKRNSNVDECLEDTPISKEEMDKLIDIFHKETKEYITSIDPFEWGLAKHL</sequence>
<protein>
    <submittedName>
        <fullName evidence="1">Uncharacterized protein</fullName>
    </submittedName>
</protein>
<dbReference type="RefSeq" id="WP_135586721.1">
    <property type="nucleotide sequence ID" value="NZ_RQGO01000010.1"/>
</dbReference>
<evidence type="ECO:0000313" key="1">
    <source>
        <dbReference type="EMBL" id="TGL87681.1"/>
    </source>
</evidence>
<keyword evidence="2" id="KW-1185">Reference proteome</keyword>
<name>A0A4Z1A8D8_9LEPT</name>
<dbReference type="AlphaFoldDB" id="A0A4Z1A8D8"/>
<gene>
    <name evidence="1" type="ORF">EHQ69_16380</name>
</gene>
<proteinExistence type="predicted"/>
<evidence type="ECO:0000313" key="2">
    <source>
        <dbReference type="Proteomes" id="UP000298263"/>
    </source>
</evidence>
<organism evidence="1 2">
    <name type="scientific">Leptospira congkakensis</name>
    <dbReference type="NCBI Taxonomy" id="2484932"/>
    <lineage>
        <taxon>Bacteria</taxon>
        <taxon>Pseudomonadati</taxon>
        <taxon>Spirochaetota</taxon>
        <taxon>Spirochaetia</taxon>
        <taxon>Leptospirales</taxon>
        <taxon>Leptospiraceae</taxon>
        <taxon>Leptospira</taxon>
    </lineage>
</organism>
<accession>A0A4Z1A8D8</accession>
<comment type="caution">
    <text evidence="1">The sequence shown here is derived from an EMBL/GenBank/DDBJ whole genome shotgun (WGS) entry which is preliminary data.</text>
</comment>
<dbReference type="Proteomes" id="UP000298263">
    <property type="component" value="Unassembled WGS sequence"/>
</dbReference>
<reference evidence="1" key="1">
    <citation type="journal article" date="2019" name="PLoS Negl. Trop. Dis.">
        <title>Revisiting the worldwide diversity of Leptospira species in the environment.</title>
        <authorList>
            <person name="Vincent A.T."/>
            <person name="Schiettekatte O."/>
            <person name="Bourhy P."/>
            <person name="Veyrier F.J."/>
            <person name="Picardeau M."/>
        </authorList>
    </citation>
    <scope>NUCLEOTIDE SEQUENCE [LARGE SCALE GENOMIC DNA]</scope>
    <source>
        <strain evidence="1">201702422</strain>
    </source>
</reference>
<dbReference type="EMBL" id="RQGP01000027">
    <property type="protein sequence ID" value="TGL87681.1"/>
    <property type="molecule type" value="Genomic_DNA"/>
</dbReference>